<sequence length="247" mass="26761">MDFCLICKDGPGTSKEHGPSGIITWMRRWLRYQIPSLYPPHSMARNGDLTSLSAAPLQSIRGPSQPLDAHAACKHPSTTACVTNQIVSASPHACLVFWRPRAPTTPLCSSSSSKSDRERCHIGVQCSLERTSCRCSRVVVALAPVPITMQVNPQECAHTQTMCVRTVRAPNCMSSRASASRLHAFSFSSHSSNINDDSFKYYTQSAITFQTSRFSLSNNNIHLHNSAPAPATPSAGNGTFLSLSTPA</sequence>
<dbReference type="EMBL" id="MU006569">
    <property type="protein sequence ID" value="KAF2748437.1"/>
    <property type="molecule type" value="Genomic_DNA"/>
</dbReference>
<keyword evidence="2" id="KW-1185">Reference proteome</keyword>
<protein>
    <submittedName>
        <fullName evidence="1">Uncharacterized protein</fullName>
    </submittedName>
</protein>
<evidence type="ECO:0000313" key="2">
    <source>
        <dbReference type="Proteomes" id="UP000799440"/>
    </source>
</evidence>
<accession>A0A6A6VH61</accession>
<dbReference type="AlphaFoldDB" id="A0A6A6VH61"/>
<name>A0A6A6VH61_9PLEO</name>
<gene>
    <name evidence="1" type="ORF">M011DRAFT_348773</name>
</gene>
<organism evidence="1 2">
    <name type="scientific">Sporormia fimetaria CBS 119925</name>
    <dbReference type="NCBI Taxonomy" id="1340428"/>
    <lineage>
        <taxon>Eukaryota</taxon>
        <taxon>Fungi</taxon>
        <taxon>Dikarya</taxon>
        <taxon>Ascomycota</taxon>
        <taxon>Pezizomycotina</taxon>
        <taxon>Dothideomycetes</taxon>
        <taxon>Pleosporomycetidae</taxon>
        <taxon>Pleosporales</taxon>
        <taxon>Sporormiaceae</taxon>
        <taxon>Sporormia</taxon>
    </lineage>
</organism>
<evidence type="ECO:0000313" key="1">
    <source>
        <dbReference type="EMBL" id="KAF2748437.1"/>
    </source>
</evidence>
<proteinExistence type="predicted"/>
<reference evidence="1" key="1">
    <citation type="journal article" date="2020" name="Stud. Mycol.">
        <title>101 Dothideomycetes genomes: a test case for predicting lifestyles and emergence of pathogens.</title>
        <authorList>
            <person name="Haridas S."/>
            <person name="Albert R."/>
            <person name="Binder M."/>
            <person name="Bloem J."/>
            <person name="Labutti K."/>
            <person name="Salamov A."/>
            <person name="Andreopoulos B."/>
            <person name="Baker S."/>
            <person name="Barry K."/>
            <person name="Bills G."/>
            <person name="Bluhm B."/>
            <person name="Cannon C."/>
            <person name="Castanera R."/>
            <person name="Culley D."/>
            <person name="Daum C."/>
            <person name="Ezra D."/>
            <person name="Gonzalez J."/>
            <person name="Henrissat B."/>
            <person name="Kuo A."/>
            <person name="Liang C."/>
            <person name="Lipzen A."/>
            <person name="Lutzoni F."/>
            <person name="Magnuson J."/>
            <person name="Mondo S."/>
            <person name="Nolan M."/>
            <person name="Ohm R."/>
            <person name="Pangilinan J."/>
            <person name="Park H.-J."/>
            <person name="Ramirez L."/>
            <person name="Alfaro M."/>
            <person name="Sun H."/>
            <person name="Tritt A."/>
            <person name="Yoshinaga Y."/>
            <person name="Zwiers L.-H."/>
            <person name="Turgeon B."/>
            <person name="Goodwin S."/>
            <person name="Spatafora J."/>
            <person name="Crous P."/>
            <person name="Grigoriev I."/>
        </authorList>
    </citation>
    <scope>NUCLEOTIDE SEQUENCE</scope>
    <source>
        <strain evidence="1">CBS 119925</strain>
    </source>
</reference>
<dbReference type="Proteomes" id="UP000799440">
    <property type="component" value="Unassembled WGS sequence"/>
</dbReference>